<evidence type="ECO:0000256" key="2">
    <source>
        <dbReference type="ARBA" id="ARBA00022771"/>
    </source>
</evidence>
<dbReference type="InterPro" id="IPR003877">
    <property type="entry name" value="SPRY_dom"/>
</dbReference>
<dbReference type="SMART" id="SM00589">
    <property type="entry name" value="PRY"/>
    <property type="match status" value="1"/>
</dbReference>
<dbReference type="SMART" id="SM00449">
    <property type="entry name" value="SPRY"/>
    <property type="match status" value="1"/>
</dbReference>
<dbReference type="InParanoid" id="A0A6P7WYY4"/>
<sequence length="494" mass="56638">MAAASSAENLQEEATCSVCLDYFKDPVIVAACGHDFCRSCITQCWEGLDANFTCPQCRETFQQRVLIPNRKLANVTEITKQLLQKTVRKDSCCEKHNEVLKLFCEHDQKPICVVCGFSQEHKAHAMCLVEEAEQKYKADLEQCLQQLRSKLTDIQTQQSNEEENIVKVKIQEETQRKRITSEFEEMRQFLNVEEQVFLAKLKQEEKEILQTLNANISQLKEQSSSLKEQIAEIEEKCQQPAIEFLNRVIDVLHRGSSMNFPQPEVVHCGLKKTSSGVMCQNIALNNIKKKLKVSEVSLSLDPQTVNPYLFLSGDQKIVSWGNTEQALQMNPKRFDDYPCVLGSEGFTSGKHYWVVQVNKGINWSMGVANMSVSRKLDKRTNQPYFVQTYDGFRTILHESIPIKRAPQKGDMEESPERGIWALEHWKGQYQALSNPVTPLSLIKPQILGMYLDYDGGELSFYNADTEEHIYTFTASFTERIFPYFCVWSGTLKIF</sequence>
<dbReference type="AlphaFoldDB" id="A0A6P7WYY4"/>
<keyword evidence="9" id="KW-1185">Reference proteome</keyword>
<proteinExistence type="predicted"/>
<dbReference type="SUPFAM" id="SSF49899">
    <property type="entry name" value="Concanavalin A-like lectins/glucanases"/>
    <property type="match status" value="1"/>
</dbReference>
<dbReference type="Proteomes" id="UP000515156">
    <property type="component" value="Chromosome 14"/>
</dbReference>
<dbReference type="InterPro" id="IPR017907">
    <property type="entry name" value="Znf_RING_CS"/>
</dbReference>
<dbReference type="InterPro" id="IPR003879">
    <property type="entry name" value="Butyrophylin_SPRY"/>
</dbReference>
<reference evidence="10" key="1">
    <citation type="submission" date="2025-08" db="UniProtKB">
        <authorList>
            <consortium name="RefSeq"/>
        </authorList>
    </citation>
    <scope>IDENTIFICATION</scope>
</reference>
<dbReference type="InterPro" id="IPR013320">
    <property type="entry name" value="ConA-like_dom_sf"/>
</dbReference>
<dbReference type="CDD" id="cd16594">
    <property type="entry name" value="RING-HC_TRIM7-like_C-IV"/>
    <property type="match status" value="1"/>
</dbReference>
<accession>A0A6P7WYY4</accession>
<dbReference type="InterPro" id="IPR001841">
    <property type="entry name" value="Znf_RING"/>
</dbReference>
<dbReference type="PROSITE" id="PS50119">
    <property type="entry name" value="ZF_BBOX"/>
    <property type="match status" value="1"/>
</dbReference>
<dbReference type="KEGG" id="muo:115457715"/>
<name>A0A6P7WYY4_9AMPH</name>
<dbReference type="Gene3D" id="2.60.120.920">
    <property type="match status" value="1"/>
</dbReference>
<evidence type="ECO:0000256" key="4">
    <source>
        <dbReference type="PROSITE-ProRule" id="PRU00024"/>
    </source>
</evidence>
<feature type="coiled-coil region" evidence="5">
    <location>
        <begin position="137"/>
        <end position="164"/>
    </location>
</feature>
<protein>
    <submittedName>
        <fullName evidence="10">E3 ubiquitin-protein ligase TRIM39-like</fullName>
    </submittedName>
</protein>
<dbReference type="Pfam" id="PF13765">
    <property type="entry name" value="PRY"/>
    <property type="match status" value="1"/>
</dbReference>
<dbReference type="Gene3D" id="3.30.160.60">
    <property type="entry name" value="Classic Zinc Finger"/>
    <property type="match status" value="1"/>
</dbReference>
<dbReference type="GO" id="GO:0008270">
    <property type="term" value="F:zinc ion binding"/>
    <property type="evidence" value="ECO:0007669"/>
    <property type="project" value="UniProtKB-KW"/>
</dbReference>
<dbReference type="Gene3D" id="3.30.40.10">
    <property type="entry name" value="Zinc/RING finger domain, C3HC4 (zinc finger)"/>
    <property type="match status" value="1"/>
</dbReference>
<evidence type="ECO:0000259" key="7">
    <source>
        <dbReference type="PROSITE" id="PS50119"/>
    </source>
</evidence>
<evidence type="ECO:0000256" key="5">
    <source>
        <dbReference type="SAM" id="Coils"/>
    </source>
</evidence>
<dbReference type="SUPFAM" id="SSF57845">
    <property type="entry name" value="B-box zinc-binding domain"/>
    <property type="match status" value="1"/>
</dbReference>
<dbReference type="GeneID" id="115457715"/>
<keyword evidence="5" id="KW-0175">Coiled coil</keyword>
<dbReference type="SUPFAM" id="SSF57850">
    <property type="entry name" value="RING/U-box"/>
    <property type="match status" value="1"/>
</dbReference>
<keyword evidence="2 4" id="KW-0863">Zinc-finger</keyword>
<dbReference type="Pfam" id="PF15227">
    <property type="entry name" value="zf-C3HC4_4"/>
    <property type="match status" value="1"/>
</dbReference>
<dbReference type="InterPro" id="IPR000315">
    <property type="entry name" value="Znf_B-box"/>
</dbReference>
<dbReference type="PRINTS" id="PR01407">
    <property type="entry name" value="BUTYPHLNCDUF"/>
</dbReference>
<feature type="domain" description="B box-type" evidence="7">
    <location>
        <begin position="88"/>
        <end position="129"/>
    </location>
</feature>
<dbReference type="PROSITE" id="PS00518">
    <property type="entry name" value="ZF_RING_1"/>
    <property type="match status" value="1"/>
</dbReference>
<dbReference type="Pfam" id="PF00643">
    <property type="entry name" value="zf-B_box"/>
    <property type="match status" value="1"/>
</dbReference>
<feature type="coiled-coil region" evidence="5">
    <location>
        <begin position="202"/>
        <end position="236"/>
    </location>
</feature>
<dbReference type="PROSITE" id="PS50089">
    <property type="entry name" value="ZF_RING_2"/>
    <property type="match status" value="1"/>
</dbReference>
<keyword evidence="1" id="KW-0479">Metal-binding</keyword>
<dbReference type="RefSeq" id="XP_030043134.1">
    <property type="nucleotide sequence ID" value="XM_030187274.1"/>
</dbReference>
<evidence type="ECO:0000256" key="3">
    <source>
        <dbReference type="ARBA" id="ARBA00022833"/>
    </source>
</evidence>
<evidence type="ECO:0000313" key="9">
    <source>
        <dbReference type="Proteomes" id="UP000515156"/>
    </source>
</evidence>
<keyword evidence="3" id="KW-0862">Zinc</keyword>
<dbReference type="SMART" id="SM00336">
    <property type="entry name" value="BBOX"/>
    <property type="match status" value="1"/>
</dbReference>
<organism evidence="9 10">
    <name type="scientific">Microcaecilia unicolor</name>
    <dbReference type="NCBI Taxonomy" id="1415580"/>
    <lineage>
        <taxon>Eukaryota</taxon>
        <taxon>Metazoa</taxon>
        <taxon>Chordata</taxon>
        <taxon>Craniata</taxon>
        <taxon>Vertebrata</taxon>
        <taxon>Euteleostomi</taxon>
        <taxon>Amphibia</taxon>
        <taxon>Gymnophiona</taxon>
        <taxon>Siphonopidae</taxon>
        <taxon>Microcaecilia</taxon>
    </lineage>
</organism>
<dbReference type="InterPro" id="IPR013083">
    <property type="entry name" value="Znf_RING/FYVE/PHD"/>
</dbReference>
<evidence type="ECO:0000259" key="8">
    <source>
        <dbReference type="PROSITE" id="PS50188"/>
    </source>
</evidence>
<dbReference type="InterPro" id="IPR006574">
    <property type="entry name" value="PRY"/>
</dbReference>
<dbReference type="PROSITE" id="PS50188">
    <property type="entry name" value="B302_SPRY"/>
    <property type="match status" value="1"/>
</dbReference>
<gene>
    <name evidence="10" type="primary">LOC115457715</name>
</gene>
<dbReference type="OrthoDB" id="654191at2759"/>
<dbReference type="SMART" id="SM00184">
    <property type="entry name" value="RING"/>
    <property type="match status" value="1"/>
</dbReference>
<evidence type="ECO:0000256" key="1">
    <source>
        <dbReference type="ARBA" id="ARBA00022723"/>
    </source>
</evidence>
<evidence type="ECO:0000313" key="10">
    <source>
        <dbReference type="RefSeq" id="XP_030043134.1"/>
    </source>
</evidence>
<dbReference type="InterPro" id="IPR050143">
    <property type="entry name" value="TRIM/RBCC"/>
</dbReference>
<dbReference type="InterPro" id="IPR043136">
    <property type="entry name" value="B30.2/SPRY_sf"/>
</dbReference>
<dbReference type="PANTHER" id="PTHR24103">
    <property type="entry name" value="E3 UBIQUITIN-PROTEIN LIGASE TRIM"/>
    <property type="match status" value="1"/>
</dbReference>
<evidence type="ECO:0000259" key="6">
    <source>
        <dbReference type="PROSITE" id="PS50089"/>
    </source>
</evidence>
<dbReference type="Pfam" id="PF00622">
    <property type="entry name" value="SPRY"/>
    <property type="match status" value="1"/>
</dbReference>
<dbReference type="InterPro" id="IPR001870">
    <property type="entry name" value="B30.2/SPRY"/>
</dbReference>
<feature type="domain" description="B30.2/SPRY" evidence="8">
    <location>
        <begin position="278"/>
        <end position="494"/>
    </location>
</feature>
<feature type="domain" description="RING-type" evidence="6">
    <location>
        <begin position="16"/>
        <end position="58"/>
    </location>
</feature>